<name>A0A0S4M3V3_9BURK</name>
<organism evidence="1 2">
    <name type="scientific">Candidatus Ichthyocystis hellenicum</name>
    <dbReference type="NCBI Taxonomy" id="1561003"/>
    <lineage>
        <taxon>Bacteria</taxon>
        <taxon>Pseudomonadati</taxon>
        <taxon>Pseudomonadota</taxon>
        <taxon>Betaproteobacteria</taxon>
        <taxon>Burkholderiales</taxon>
        <taxon>Candidatus Ichthyocystis</taxon>
    </lineage>
</organism>
<dbReference type="Proteomes" id="UP000198651">
    <property type="component" value="Chromosome I"/>
</dbReference>
<evidence type="ECO:0000313" key="1">
    <source>
        <dbReference type="EMBL" id="CUT17679.1"/>
    </source>
</evidence>
<accession>A0A0S4M3V3</accession>
<dbReference type="RefSeq" id="WP_141663206.1">
    <property type="nucleotide sequence ID" value="NZ_LN906597.1"/>
</dbReference>
<keyword evidence="2" id="KW-1185">Reference proteome</keyword>
<sequence>MYNLDVDRNNAQGDYDRLPVEDSVCQHPLELLDVGYVDSSINNLTADDRISNIFSSSDQLSQDLCDWYRYSGNFEITSGFCEDNFLQEFTAKCGYKITEGFLSVMNKHKIDFMDKVDSILICLQSSFCFLNESDCSLKNIMILLCKAGFYFTKKVHRLRSKCIDILQFDFIPMIIKSVFCSKVIDGNYEREMTYYEMEQLFLHFVSTLECLVMHRVIKYWRDFCNSNKDLLSKISSSDYINPFIYANSFNEINVPGITHSAAFTNKFGVYISLMAITKIDEIIDDFVNKVNIDFKKSVRSKCSCIFNYSDKFHYDIKELRGKIKFLIKEEINKKVEEGIIKDEIINFLKETFVLNKCGGVEKDKSSIICSIIDYMRNLLVCKSTNNSYDIIKVFQRKMTVYEKRLLTGKKYSNTIKSRWNLKLHPDDDNKILSIRRKFCNEYRKIIKDKFCAMLKESHKFLDGTVIEMVHWNKISKNLFPISQEAVRPLIIAEYEEISKLLPDMRIVEDIYVFDGYFAGTRKATNEEKDSILKTFTNHEYRRNWNLSNKVWRELTDSKSINVSKEVASGVEVVEFEKDITSSASSIHTVDGGELSSSLSSAQTELPVVSLMSAGLKDKVVNSWGLNVHPDDSKLILFIRRKFSIQLIDHITKLFCGMLRSKTILPSGVILRDSSWTLISNELSAIALKSVEHITKRQHEELDIALSKSRIVEINEDGLSCAIRNVTDVEKKDLMDSIKKFMDRRLRESIRLSWVRMVSKYSSDIGYGYREKSKCITGSGREGSWGVKLRYSDNIAILNTRKKFSSKIKDIIHDKFTSMLKNRYKFDDGTFIGIFAWPKVSKKLISIAKNEIEPILADQREELEKVISRARVVIGSFDREVTCEENSIILENITNLVCGSLKKLFRKIWNGIITLLKVDFVGKGNSSPVNIVDISEVDVNNRDDSLIVRLCYEDDLAISNIKRKISSKIYDCIGNKFSKIIKSNHQFGDNITISTCYWKKISKIILPIAKEQIGPLLEKERIKISDLLLESHADISSFGDHSESRVLRDLTFYERSIIMEGAIKSIRKNVFSNLGRIWNRIIKLQSINLIDLREIDRSEFDNIRIEFIGILGPIVNEAVSDLRYTNSDIYSVVYERSRNLFNERGFINRVESLLSEAQIVDKYENNKFLTDEERKKLLKDFMDIIDTDRDCLIKKRVSILY</sequence>
<dbReference type="EMBL" id="LN906597">
    <property type="protein sequence ID" value="CUT17679.1"/>
    <property type="molecule type" value="Genomic_DNA"/>
</dbReference>
<dbReference type="PATRIC" id="fig|1561003.3.peg.864"/>
<protein>
    <submittedName>
        <fullName evidence="1">Uncharacterized protein</fullName>
    </submittedName>
</protein>
<dbReference type="AlphaFoldDB" id="A0A0S4M3V3"/>
<reference evidence="2" key="1">
    <citation type="submission" date="2015-11" db="EMBL/GenBank/DDBJ databases">
        <authorList>
            <person name="Seth-Smith H.M.B."/>
        </authorList>
    </citation>
    <scope>NUCLEOTIDE SEQUENCE [LARGE SCALE GENOMIC DNA]</scope>
    <source>
        <strain evidence="2">2013Ark11</strain>
    </source>
</reference>
<gene>
    <name evidence="1" type="ORF">Ark11_0856</name>
</gene>
<proteinExistence type="predicted"/>
<evidence type="ECO:0000313" key="2">
    <source>
        <dbReference type="Proteomes" id="UP000198651"/>
    </source>
</evidence>